<proteinExistence type="predicted"/>
<accession>A0ABP0PEC3</accession>
<dbReference type="Pfam" id="PF03134">
    <property type="entry name" value="TB2_DP1_HVA22"/>
    <property type="match status" value="1"/>
</dbReference>
<dbReference type="EMBL" id="CAXAMN010022862">
    <property type="protein sequence ID" value="CAK9073254.1"/>
    <property type="molecule type" value="Genomic_DNA"/>
</dbReference>
<keyword evidence="3" id="KW-1185">Reference proteome</keyword>
<feature type="transmembrane region" description="Helical" evidence="1">
    <location>
        <begin position="57"/>
        <end position="75"/>
    </location>
</feature>
<protein>
    <recommendedName>
        <fullName evidence="4">HVA22-like protein</fullName>
    </recommendedName>
</protein>
<dbReference type="InterPro" id="IPR004345">
    <property type="entry name" value="TB2_DP1_HVA22"/>
</dbReference>
<keyword evidence="1" id="KW-0812">Transmembrane</keyword>
<sequence length="153" mass="18101">MLPYYLVLLPLTTGETGDRLERPVRSPRWLRWICLAILFPLVQTLHALQHESSDRKLWLFYWCLYCVASITLYYFEWLLCIPFYVLSFYVDIYYETQLLVIFYLVYPKTLGIKRLQEFVEAQSCNLLEGGTELAKGYAKIAYDQFLELTGKPS</sequence>
<keyword evidence="1" id="KW-1133">Transmembrane helix</keyword>
<evidence type="ECO:0000313" key="2">
    <source>
        <dbReference type="EMBL" id="CAK9073254.1"/>
    </source>
</evidence>
<evidence type="ECO:0008006" key="4">
    <source>
        <dbReference type="Google" id="ProtNLM"/>
    </source>
</evidence>
<comment type="caution">
    <text evidence="2">The sequence shown here is derived from an EMBL/GenBank/DDBJ whole genome shotgun (WGS) entry which is preliminary data.</text>
</comment>
<reference evidence="2 3" key="1">
    <citation type="submission" date="2024-02" db="EMBL/GenBank/DDBJ databases">
        <authorList>
            <person name="Chen Y."/>
            <person name="Shah S."/>
            <person name="Dougan E. K."/>
            <person name="Thang M."/>
            <person name="Chan C."/>
        </authorList>
    </citation>
    <scope>NUCLEOTIDE SEQUENCE [LARGE SCALE GENOMIC DNA]</scope>
</reference>
<name>A0ABP0PEC3_9DINO</name>
<evidence type="ECO:0000256" key="1">
    <source>
        <dbReference type="SAM" id="Phobius"/>
    </source>
</evidence>
<feature type="transmembrane region" description="Helical" evidence="1">
    <location>
        <begin position="81"/>
        <end position="106"/>
    </location>
</feature>
<organism evidence="2 3">
    <name type="scientific">Durusdinium trenchii</name>
    <dbReference type="NCBI Taxonomy" id="1381693"/>
    <lineage>
        <taxon>Eukaryota</taxon>
        <taxon>Sar</taxon>
        <taxon>Alveolata</taxon>
        <taxon>Dinophyceae</taxon>
        <taxon>Suessiales</taxon>
        <taxon>Symbiodiniaceae</taxon>
        <taxon>Durusdinium</taxon>
    </lineage>
</organism>
<feature type="transmembrane region" description="Helical" evidence="1">
    <location>
        <begin position="29"/>
        <end position="48"/>
    </location>
</feature>
<dbReference type="Proteomes" id="UP001642484">
    <property type="component" value="Unassembled WGS sequence"/>
</dbReference>
<evidence type="ECO:0000313" key="3">
    <source>
        <dbReference type="Proteomes" id="UP001642484"/>
    </source>
</evidence>
<gene>
    <name evidence="2" type="ORF">CCMP2556_LOCUS36048</name>
</gene>
<keyword evidence="1" id="KW-0472">Membrane</keyword>